<name>A0A7R9IW99_TIMCA</name>
<protein>
    <submittedName>
        <fullName evidence="1">(California timema) hypothetical protein</fullName>
    </submittedName>
</protein>
<sequence>MYLMQRERPKRLPISTETTSLETPCFSSHPLLNQLWAAIGPRARHTQTYTLDSQAHSLAHSLDTLALTLITPPTPGHASPDTPNTENPIQDATAVQVFSGVGDGLRFNPYDDLFETLTRIPLGSRCREKEGKCLRCNLLESQTKHGALFSVSLNFNGNCSYPSQRATRPKWQAHLTLSTGDEEHRVLLPVRIIRLSNNYSSGLGIGKVEFRGSDPAFAWSEDGKPFRENHASSPDRDFNLDLPALGSLAQHEASALANYATKTGFFHMPRSTWGSTVILHLQRKLCYSSPMASFVLTDSSQLTSDSQHLGLAYNERHWIEREQDKGEGVMGGGGKARMWDSRLPQLHVSHTWSPFVYASLKHAAITCRLAMVSESRIPFTGGIVHPMFLVPPAGIGRYVTDRPAAVLRAAPVFVALFAPADKQTVPGMWPLVGMLPLFSQPSCRPDGRPARRS</sequence>
<accession>A0A7R9IW99</accession>
<reference evidence="1" key="1">
    <citation type="submission" date="2020-11" db="EMBL/GenBank/DDBJ databases">
        <authorList>
            <person name="Tran Van P."/>
        </authorList>
    </citation>
    <scope>NUCLEOTIDE SEQUENCE</scope>
</reference>
<organism evidence="1">
    <name type="scientific">Timema californicum</name>
    <name type="common">California timema</name>
    <name type="synonym">Walking stick</name>
    <dbReference type="NCBI Taxonomy" id="61474"/>
    <lineage>
        <taxon>Eukaryota</taxon>
        <taxon>Metazoa</taxon>
        <taxon>Ecdysozoa</taxon>
        <taxon>Arthropoda</taxon>
        <taxon>Hexapoda</taxon>
        <taxon>Insecta</taxon>
        <taxon>Pterygota</taxon>
        <taxon>Neoptera</taxon>
        <taxon>Polyneoptera</taxon>
        <taxon>Phasmatodea</taxon>
        <taxon>Timematodea</taxon>
        <taxon>Timematoidea</taxon>
        <taxon>Timematidae</taxon>
        <taxon>Timema</taxon>
    </lineage>
</organism>
<proteinExistence type="predicted"/>
<gene>
    <name evidence="1" type="ORF">TCMB3V08_LOCUS755</name>
</gene>
<dbReference type="AlphaFoldDB" id="A0A7R9IW99"/>
<evidence type="ECO:0000313" key="1">
    <source>
        <dbReference type="EMBL" id="CAD7567979.1"/>
    </source>
</evidence>
<dbReference type="EMBL" id="OE179197">
    <property type="protein sequence ID" value="CAD7567979.1"/>
    <property type="molecule type" value="Genomic_DNA"/>
</dbReference>